<evidence type="ECO:0000256" key="2">
    <source>
        <dbReference type="SAM" id="Phobius"/>
    </source>
</evidence>
<keyword evidence="2" id="KW-0472">Membrane</keyword>
<keyword evidence="4" id="KW-1185">Reference proteome</keyword>
<keyword evidence="2" id="KW-1133">Transmembrane helix</keyword>
<evidence type="ECO:0000313" key="4">
    <source>
        <dbReference type="Proteomes" id="UP000053342"/>
    </source>
</evidence>
<gene>
    <name evidence="3" type="ORF">PV06_02545</name>
</gene>
<dbReference type="RefSeq" id="XP_016267141.1">
    <property type="nucleotide sequence ID" value="XM_016403244.1"/>
</dbReference>
<accession>A0A0D2DWE2</accession>
<proteinExistence type="predicted"/>
<dbReference type="GeneID" id="27354619"/>
<reference evidence="3 4" key="1">
    <citation type="submission" date="2015-01" db="EMBL/GenBank/DDBJ databases">
        <title>The Genome Sequence of Exophiala oligosperma CBS72588.</title>
        <authorList>
            <consortium name="The Broad Institute Genomics Platform"/>
            <person name="Cuomo C."/>
            <person name="de Hoog S."/>
            <person name="Gorbushina A."/>
            <person name="Stielow B."/>
            <person name="Teixiera M."/>
            <person name="Abouelleil A."/>
            <person name="Chapman S.B."/>
            <person name="Priest M."/>
            <person name="Young S.K."/>
            <person name="Wortman J."/>
            <person name="Nusbaum C."/>
            <person name="Birren B."/>
        </authorList>
    </citation>
    <scope>NUCLEOTIDE SEQUENCE [LARGE SCALE GENOMIC DNA]</scope>
    <source>
        <strain evidence="3 4">CBS 72588</strain>
    </source>
</reference>
<feature type="transmembrane region" description="Helical" evidence="2">
    <location>
        <begin position="20"/>
        <end position="43"/>
    </location>
</feature>
<protein>
    <submittedName>
        <fullName evidence="3">Uncharacterized protein</fullName>
    </submittedName>
</protein>
<feature type="region of interest" description="Disordered" evidence="1">
    <location>
        <begin position="312"/>
        <end position="354"/>
    </location>
</feature>
<name>A0A0D2DWE2_9EURO</name>
<dbReference type="Proteomes" id="UP000053342">
    <property type="component" value="Unassembled WGS sequence"/>
</dbReference>
<dbReference type="AlphaFoldDB" id="A0A0D2DWE2"/>
<dbReference type="OrthoDB" id="4153359at2759"/>
<dbReference type="VEuPathDB" id="FungiDB:PV06_02545"/>
<evidence type="ECO:0000256" key="1">
    <source>
        <dbReference type="SAM" id="MobiDB-lite"/>
    </source>
</evidence>
<organism evidence="3 4">
    <name type="scientific">Exophiala oligosperma</name>
    <dbReference type="NCBI Taxonomy" id="215243"/>
    <lineage>
        <taxon>Eukaryota</taxon>
        <taxon>Fungi</taxon>
        <taxon>Dikarya</taxon>
        <taxon>Ascomycota</taxon>
        <taxon>Pezizomycotina</taxon>
        <taxon>Eurotiomycetes</taxon>
        <taxon>Chaetothyriomycetidae</taxon>
        <taxon>Chaetothyriales</taxon>
        <taxon>Herpotrichiellaceae</taxon>
        <taxon>Exophiala</taxon>
    </lineage>
</organism>
<sequence>MASRRDDPAGPSTLPVSPSVIVGIVILCAFCVMVLVASVFAYCRNNRSTTTDAEADDGYDIFNPNRPVSASQAARMREVRWINNMYAWERAREARKEVGEVRNTALFVGRVGEERHWDEWSSIGTGDGDSASKGKTFKDSAQDYTRVPLFYGSDDPYAVSSLHRSSHLMSSSARGSYRSSQYSGLPQYPSMLLPQPIPRDTIQGPFKRRQPPTEMTEPIEAQTMQNDGNNPKITINNGVEDLTRCSSITYHPNIEGFATNSNDEERLSPTLTTTTNDNDVDISDTFSALPLRPHTPNSLVVHNENNQVVFEQELRPADPSQAQEDQPEHRPSQEGVKAMIEEWEKTNGRFARHN</sequence>
<dbReference type="EMBL" id="KN847333">
    <property type="protein sequence ID" value="KIW46925.1"/>
    <property type="molecule type" value="Genomic_DNA"/>
</dbReference>
<evidence type="ECO:0000313" key="3">
    <source>
        <dbReference type="EMBL" id="KIW46925.1"/>
    </source>
</evidence>
<keyword evidence="2" id="KW-0812">Transmembrane</keyword>
<dbReference type="HOGENOM" id="CLU_050870_0_0_1"/>